<feature type="transmembrane region" description="Helical" evidence="5">
    <location>
        <begin position="170"/>
        <end position="194"/>
    </location>
</feature>
<evidence type="ECO:0000256" key="1">
    <source>
        <dbReference type="ARBA" id="ARBA00004141"/>
    </source>
</evidence>
<feature type="transmembrane region" description="Helical" evidence="5">
    <location>
        <begin position="373"/>
        <end position="391"/>
    </location>
</feature>
<feature type="transmembrane region" description="Helical" evidence="5">
    <location>
        <begin position="103"/>
        <end position="120"/>
    </location>
</feature>
<evidence type="ECO:0000313" key="7">
    <source>
        <dbReference type="EMBL" id="MBO2446023.1"/>
    </source>
</evidence>
<dbReference type="RefSeq" id="WP_208253597.1">
    <property type="nucleotide sequence ID" value="NZ_JAGEOJ010000001.1"/>
</dbReference>
<organism evidence="7 8">
    <name type="scientific">Actinomadura barringtoniae</name>
    <dbReference type="NCBI Taxonomy" id="1427535"/>
    <lineage>
        <taxon>Bacteria</taxon>
        <taxon>Bacillati</taxon>
        <taxon>Actinomycetota</taxon>
        <taxon>Actinomycetes</taxon>
        <taxon>Streptosporangiales</taxon>
        <taxon>Thermomonosporaceae</taxon>
        <taxon>Actinomadura</taxon>
    </lineage>
</organism>
<keyword evidence="8" id="KW-1185">Reference proteome</keyword>
<dbReference type="Pfam" id="PF01740">
    <property type="entry name" value="STAS"/>
    <property type="match status" value="1"/>
</dbReference>
<dbReference type="Pfam" id="PF00916">
    <property type="entry name" value="Sulfate_transp"/>
    <property type="match status" value="1"/>
</dbReference>
<evidence type="ECO:0000313" key="8">
    <source>
        <dbReference type="Proteomes" id="UP000669179"/>
    </source>
</evidence>
<dbReference type="AlphaFoldDB" id="A0A939P661"/>
<dbReference type="GO" id="GO:0055085">
    <property type="term" value="P:transmembrane transport"/>
    <property type="evidence" value="ECO:0007669"/>
    <property type="project" value="InterPro"/>
</dbReference>
<feature type="transmembrane region" description="Helical" evidence="5">
    <location>
        <begin position="349"/>
        <end position="366"/>
    </location>
</feature>
<feature type="transmembrane region" description="Helical" evidence="5">
    <location>
        <begin position="201"/>
        <end position="222"/>
    </location>
</feature>
<feature type="transmembrane region" description="Helical" evidence="5">
    <location>
        <begin position="324"/>
        <end position="343"/>
    </location>
</feature>
<dbReference type="Gene3D" id="3.30.750.24">
    <property type="entry name" value="STAS domain"/>
    <property type="match status" value="1"/>
</dbReference>
<evidence type="ECO:0000256" key="2">
    <source>
        <dbReference type="ARBA" id="ARBA00022692"/>
    </source>
</evidence>
<dbReference type="GO" id="GO:0016020">
    <property type="term" value="C:membrane"/>
    <property type="evidence" value="ECO:0007669"/>
    <property type="project" value="UniProtKB-SubCell"/>
</dbReference>
<comment type="caution">
    <text evidence="7">The sequence shown here is derived from an EMBL/GenBank/DDBJ whole genome shotgun (WGS) entry which is preliminary data.</text>
</comment>
<feature type="transmembrane region" description="Helical" evidence="5">
    <location>
        <begin position="71"/>
        <end position="91"/>
    </location>
</feature>
<feature type="transmembrane region" description="Helical" evidence="5">
    <location>
        <begin position="132"/>
        <end position="150"/>
    </location>
</feature>
<dbReference type="SUPFAM" id="SSF52091">
    <property type="entry name" value="SpoIIaa-like"/>
    <property type="match status" value="1"/>
</dbReference>
<dbReference type="Proteomes" id="UP000669179">
    <property type="component" value="Unassembled WGS sequence"/>
</dbReference>
<dbReference type="EMBL" id="JAGEOJ010000001">
    <property type="protein sequence ID" value="MBO2446023.1"/>
    <property type="molecule type" value="Genomic_DNA"/>
</dbReference>
<feature type="domain" description="STAS" evidence="6">
    <location>
        <begin position="438"/>
        <end position="558"/>
    </location>
</feature>
<dbReference type="InterPro" id="IPR011547">
    <property type="entry name" value="SLC26A/SulP_dom"/>
</dbReference>
<gene>
    <name evidence="7" type="ORF">J4573_02905</name>
</gene>
<keyword evidence="3 5" id="KW-1133">Transmembrane helix</keyword>
<evidence type="ECO:0000256" key="5">
    <source>
        <dbReference type="SAM" id="Phobius"/>
    </source>
</evidence>
<feature type="transmembrane region" description="Helical" evidence="5">
    <location>
        <begin position="397"/>
        <end position="414"/>
    </location>
</feature>
<proteinExistence type="predicted"/>
<dbReference type="InterPro" id="IPR001902">
    <property type="entry name" value="SLC26A/SulP_fam"/>
</dbReference>
<protein>
    <submittedName>
        <fullName evidence="7">SulP family inorganic anion transporter</fullName>
    </submittedName>
</protein>
<reference evidence="7" key="1">
    <citation type="submission" date="2021-03" db="EMBL/GenBank/DDBJ databases">
        <authorList>
            <person name="Kanchanasin P."/>
            <person name="Saeng-In P."/>
            <person name="Phongsopitanun W."/>
            <person name="Yuki M."/>
            <person name="Kudo T."/>
            <person name="Ohkuma M."/>
            <person name="Tanasupawat S."/>
        </authorList>
    </citation>
    <scope>NUCLEOTIDE SEQUENCE</scope>
    <source>
        <strain evidence="7">GKU 128</strain>
    </source>
</reference>
<comment type="subcellular location">
    <subcellularLocation>
        <location evidence="1">Membrane</location>
        <topology evidence="1">Multi-pass membrane protein</topology>
    </subcellularLocation>
</comment>
<dbReference type="InterPro" id="IPR002645">
    <property type="entry name" value="STAS_dom"/>
</dbReference>
<keyword evidence="4 5" id="KW-0472">Membrane</keyword>
<keyword evidence="2 5" id="KW-0812">Transmembrane</keyword>
<feature type="transmembrane region" description="Helical" evidence="5">
    <location>
        <begin position="40"/>
        <end position="59"/>
    </location>
</feature>
<name>A0A939P661_9ACTN</name>
<feature type="transmembrane region" description="Helical" evidence="5">
    <location>
        <begin position="251"/>
        <end position="273"/>
    </location>
</feature>
<sequence>MNGLDELRRLGGRLGKRLGRPSPRDIVAGLVTGLFSIPEGMAYASIGGFNPVLGLYSGIVPTIVGALTARTVLMVTTLTSAIALSAQSVLAEAGLDPHDLGNVATLTVMVGAVMLLFGVLRLGAVMSFVSNAVMTGFTTGIAVQIIVGVLGDATGYDPHGHNKLRQIWDWIAHIGSWKLSAVLVAIGTIAVWAVTSRVRPLRGIATLIALLALTVVVAVIGVKVELVRDIAKIPSSLPVPHLPDLAAVPDLALGAVAVALVALAQAAGIGAAVPNPDGSRSSLNGDFTAQGLANLSGGFFQALPTGGSLSRTGVATGAGARGPWAGVFAGVWLALVVVTLGHYAELIPMPVIGGLILVVGGELVWERRHDIRLVLRTSWLSASAMIVTFLATTQLPLQQAILLGAALSLLLFCVRISREARLMRLTPGPDAGHWSVTDLPERLEPGDVVVLHYAGVSFFAELGRINDAWPRTDDARGAVLILSVRVLPDVPSSAVMKVFQRRARELQAGGGTLMIAGVSPALKRLLDETGTTAVIGADNIFPAEPEIFAPLDKAYARATRSGGGPPERAAGVTA</sequence>
<evidence type="ECO:0000259" key="6">
    <source>
        <dbReference type="PROSITE" id="PS50801"/>
    </source>
</evidence>
<dbReference type="PROSITE" id="PS50801">
    <property type="entry name" value="STAS"/>
    <property type="match status" value="1"/>
</dbReference>
<evidence type="ECO:0000256" key="4">
    <source>
        <dbReference type="ARBA" id="ARBA00023136"/>
    </source>
</evidence>
<accession>A0A939P661</accession>
<dbReference type="InterPro" id="IPR036513">
    <property type="entry name" value="STAS_dom_sf"/>
</dbReference>
<dbReference type="PANTHER" id="PTHR11814">
    <property type="entry name" value="SULFATE TRANSPORTER"/>
    <property type="match status" value="1"/>
</dbReference>
<evidence type="ECO:0000256" key="3">
    <source>
        <dbReference type="ARBA" id="ARBA00022989"/>
    </source>
</evidence>